<dbReference type="Pfam" id="PF13692">
    <property type="entry name" value="Glyco_trans_1_4"/>
    <property type="match status" value="1"/>
</dbReference>
<dbReference type="EMBL" id="AUZY01008696">
    <property type="protein sequence ID" value="EQD45096.1"/>
    <property type="molecule type" value="Genomic_DNA"/>
</dbReference>
<accession>T0ZAV4</accession>
<reference evidence="1" key="2">
    <citation type="journal article" date="2014" name="ISME J.">
        <title>Microbial stratification in low pH oxic and suboxic macroscopic growths along an acid mine drainage.</title>
        <authorList>
            <person name="Mendez-Garcia C."/>
            <person name="Mesa V."/>
            <person name="Sprenger R.R."/>
            <person name="Richter M."/>
            <person name="Diez M.S."/>
            <person name="Solano J."/>
            <person name="Bargiela R."/>
            <person name="Golyshina O.V."/>
            <person name="Manteca A."/>
            <person name="Ramos J.L."/>
            <person name="Gallego J.R."/>
            <person name="Llorente I."/>
            <person name="Martins Dos Santos V.A."/>
            <person name="Jensen O.N."/>
            <person name="Pelaez A.I."/>
            <person name="Sanchez J."/>
            <person name="Ferrer M."/>
        </authorList>
    </citation>
    <scope>NUCLEOTIDE SEQUENCE</scope>
</reference>
<comment type="caution">
    <text evidence="1">The sequence shown here is derived from an EMBL/GenBank/DDBJ whole genome shotgun (WGS) entry which is preliminary data.</text>
</comment>
<proteinExistence type="predicted"/>
<dbReference type="Gene3D" id="3.40.50.2000">
    <property type="entry name" value="Glycogen Phosphorylase B"/>
    <property type="match status" value="1"/>
</dbReference>
<dbReference type="GO" id="GO:0016740">
    <property type="term" value="F:transferase activity"/>
    <property type="evidence" value="ECO:0007669"/>
    <property type="project" value="UniProtKB-KW"/>
</dbReference>
<protein>
    <submittedName>
        <fullName evidence="1">Glycosyl transferase family protein</fullName>
    </submittedName>
</protein>
<feature type="non-terminal residue" evidence="1">
    <location>
        <position position="1"/>
    </location>
</feature>
<gene>
    <name evidence="1" type="ORF">B1B_13216</name>
</gene>
<organism evidence="1">
    <name type="scientific">mine drainage metagenome</name>
    <dbReference type="NCBI Taxonomy" id="410659"/>
    <lineage>
        <taxon>unclassified sequences</taxon>
        <taxon>metagenomes</taxon>
        <taxon>ecological metagenomes</taxon>
    </lineage>
</organism>
<keyword evidence="1" id="KW-0808">Transferase</keyword>
<dbReference type="AlphaFoldDB" id="T0ZAV4"/>
<sequence>RKAGRRVLVIDDRVPYPSLGAGYPRAAEILRTLVADGWFVTFYPVLFPHDNQAAIRAAFPRGIEFMLGLGQGGLRHFLAERQDYYHIIMISRPHNMRDFLATAPNEIAARIIYDAEAIFAPREWRRREIVDRPLSRSRREAMLRAEMDLARTAQTVIAVSQSDARAFREAGCADVRVLGHALRVEPTEAGFDERRDFLFVGALDSDLSPNADSLLWFAGVVMPLLDRLIGDRYKLLVAGRCTAPRVIALSGPRIRLLQRIDDLSALYARARVFVAPTRYAAGIPHKVHEAAAKGLPVVITPLLAEQLGWTHDAEVLVGATPSALA</sequence>
<name>T0ZAV4_9ZZZZ</name>
<reference evidence="1" key="1">
    <citation type="submission" date="2013-08" db="EMBL/GenBank/DDBJ databases">
        <authorList>
            <person name="Mendez C."/>
            <person name="Richter M."/>
            <person name="Ferrer M."/>
            <person name="Sanchez J."/>
        </authorList>
    </citation>
    <scope>NUCLEOTIDE SEQUENCE</scope>
</reference>
<dbReference type="SUPFAM" id="SSF53756">
    <property type="entry name" value="UDP-Glycosyltransferase/glycogen phosphorylase"/>
    <property type="match status" value="1"/>
</dbReference>
<evidence type="ECO:0000313" key="1">
    <source>
        <dbReference type="EMBL" id="EQD45096.1"/>
    </source>
</evidence>
<feature type="non-terminal residue" evidence="1">
    <location>
        <position position="325"/>
    </location>
</feature>